<proteinExistence type="predicted"/>
<comment type="caution">
    <text evidence="2">The sequence shown here is derived from an EMBL/GenBank/DDBJ whole genome shotgun (WGS) entry which is preliminary data.</text>
</comment>
<organism evidence="2 3">
    <name type="scientific">Portunus trituberculatus</name>
    <name type="common">Swimming crab</name>
    <name type="synonym">Neptunus trituberculatus</name>
    <dbReference type="NCBI Taxonomy" id="210409"/>
    <lineage>
        <taxon>Eukaryota</taxon>
        <taxon>Metazoa</taxon>
        <taxon>Ecdysozoa</taxon>
        <taxon>Arthropoda</taxon>
        <taxon>Crustacea</taxon>
        <taxon>Multicrustacea</taxon>
        <taxon>Malacostraca</taxon>
        <taxon>Eumalacostraca</taxon>
        <taxon>Eucarida</taxon>
        <taxon>Decapoda</taxon>
        <taxon>Pleocyemata</taxon>
        <taxon>Brachyura</taxon>
        <taxon>Eubrachyura</taxon>
        <taxon>Portunoidea</taxon>
        <taxon>Portunidae</taxon>
        <taxon>Portuninae</taxon>
        <taxon>Portunus</taxon>
    </lineage>
</organism>
<accession>A0A5B7DAJ2</accession>
<name>A0A5B7DAJ2_PORTR</name>
<evidence type="ECO:0000313" key="2">
    <source>
        <dbReference type="EMBL" id="MPC18354.1"/>
    </source>
</evidence>
<dbReference type="EMBL" id="VSRR010000672">
    <property type="protein sequence ID" value="MPC18354.1"/>
    <property type="molecule type" value="Genomic_DNA"/>
</dbReference>
<feature type="compositionally biased region" description="Polar residues" evidence="1">
    <location>
        <begin position="234"/>
        <end position="243"/>
    </location>
</feature>
<dbReference type="OrthoDB" id="3176171at2759"/>
<protein>
    <submittedName>
        <fullName evidence="2">Uncharacterized protein</fullName>
    </submittedName>
</protein>
<gene>
    <name evidence="2" type="ORF">E2C01_011233</name>
</gene>
<feature type="compositionally biased region" description="Low complexity" evidence="1">
    <location>
        <begin position="190"/>
        <end position="202"/>
    </location>
</feature>
<feature type="compositionally biased region" description="Polar residues" evidence="1">
    <location>
        <begin position="204"/>
        <end position="223"/>
    </location>
</feature>
<dbReference type="AlphaFoldDB" id="A0A5B7DAJ2"/>
<keyword evidence="3" id="KW-1185">Reference proteome</keyword>
<feature type="region of interest" description="Disordered" evidence="1">
    <location>
        <begin position="178"/>
        <end position="243"/>
    </location>
</feature>
<evidence type="ECO:0000256" key="1">
    <source>
        <dbReference type="SAM" id="MobiDB-lite"/>
    </source>
</evidence>
<dbReference type="Proteomes" id="UP000324222">
    <property type="component" value="Unassembled WGS sequence"/>
</dbReference>
<sequence>MRHVCVLVYGKNLVGVTLMHHRQLVVLVSRLPCYTPPVTPILPSCPSSCLHGILSLEFLPSALNPVPHVHLNLPLSHHLNLNLCSLSLYFLMETSATSLVSLDSLKRRDKARRKTATTEDMLFTNGAEKNGNLGAVSTSDSANIAASGPASLPERVTADRMTVSLGTDRMSTSLEGVLSDEGLLMPPPSSSSSGSLRPVPRVTSAPNPLNEAWQTPMSHQADSANRARLRLTMPTPTAAQTVE</sequence>
<reference evidence="2 3" key="1">
    <citation type="submission" date="2019-05" db="EMBL/GenBank/DDBJ databases">
        <title>Another draft genome of Portunus trituberculatus and its Hox gene families provides insights of decapod evolution.</title>
        <authorList>
            <person name="Jeong J.-H."/>
            <person name="Song I."/>
            <person name="Kim S."/>
            <person name="Choi T."/>
            <person name="Kim D."/>
            <person name="Ryu S."/>
            <person name="Kim W."/>
        </authorList>
    </citation>
    <scope>NUCLEOTIDE SEQUENCE [LARGE SCALE GENOMIC DNA]</scope>
    <source>
        <tissue evidence="2">Muscle</tissue>
    </source>
</reference>
<evidence type="ECO:0000313" key="3">
    <source>
        <dbReference type="Proteomes" id="UP000324222"/>
    </source>
</evidence>